<sequence length="530" mass="58456">MAAADGQKNKLFFSKLLSHGGGGALKRPVIHKRAPPAAAKLAVVDVEGALLLPRSLFPYFMLVAVEAGGFLRGLVLLLLYPFILALPFFSGADAAVRAMAFVAFCGLRAARFRAGRAVLPRWLLQDVALQGFDLAVSPARRQRQSSSALYVSRMPRVMVEPFLKEYLLIQDQESRDDVIVAREMKTTWGFYTGFMEDYQWDLAGVVEEDAIGFTGGSSSSSSMESFFFLNSLCKEIYTITDEEKAKWQPLPPRSHPRPVVFHDGRLAILPTPLAIAATLAWLPMGALLAVARIAIALSLPYRLATPLLAFTGQSWRLRGSLPPSAEHVNGQLYVCNHRTLIDPVYVSIALNRPVRAVSYSLSRFSDLISPIGATVRLTRDRAHDGAAMAALLQQGSQVVVCPEGTTCREPYLLRFSPLFAELTDGVVPVALAVETAMFHATTAGGWKWLDPLYYLANPRMCYTVEFLPRVETKAKAKASSAEVANEVQRRVAEALGYQCTMLTRKEKYRMLAGNHGVVQRRRGSSMEERK</sequence>
<evidence type="ECO:0000256" key="6">
    <source>
        <dbReference type="ARBA" id="ARBA00023136"/>
    </source>
</evidence>
<evidence type="ECO:0000256" key="1">
    <source>
        <dbReference type="ARBA" id="ARBA00004141"/>
    </source>
</evidence>
<dbReference type="PANTHER" id="PTHR15486">
    <property type="entry name" value="ANCIENT UBIQUITOUS PROTEIN"/>
    <property type="match status" value="1"/>
</dbReference>
<dbReference type="GO" id="GO:0090447">
    <property type="term" value="F:glycerol-3-phosphate 2-O-acyltransferase activity"/>
    <property type="evidence" value="ECO:0000318"/>
    <property type="project" value="GO_Central"/>
</dbReference>
<evidence type="ECO:0000259" key="8">
    <source>
        <dbReference type="SMART" id="SM00563"/>
    </source>
</evidence>
<keyword evidence="4 7" id="KW-0812">Transmembrane</keyword>
<evidence type="ECO:0000256" key="7">
    <source>
        <dbReference type="SAM" id="Phobius"/>
    </source>
</evidence>
<dbReference type="STRING" id="15368.I1IHG6"/>
<evidence type="ECO:0000313" key="9">
    <source>
        <dbReference type="EMBL" id="KQJ86302.1"/>
    </source>
</evidence>
<comment type="similarity">
    <text evidence="2">Belongs to the GPAT/DAPAT family.</text>
</comment>
<dbReference type="CDD" id="cd06551">
    <property type="entry name" value="LPLAT"/>
    <property type="match status" value="1"/>
</dbReference>
<evidence type="ECO:0000256" key="5">
    <source>
        <dbReference type="ARBA" id="ARBA00022989"/>
    </source>
</evidence>
<dbReference type="InterPro" id="IPR002123">
    <property type="entry name" value="Plipid/glycerol_acylTrfase"/>
</dbReference>
<dbReference type="GO" id="GO:0016020">
    <property type="term" value="C:membrane"/>
    <property type="evidence" value="ECO:0000318"/>
    <property type="project" value="GO_Central"/>
</dbReference>
<reference evidence="9 10" key="1">
    <citation type="journal article" date="2010" name="Nature">
        <title>Genome sequencing and analysis of the model grass Brachypodium distachyon.</title>
        <authorList>
            <consortium name="International Brachypodium Initiative"/>
        </authorList>
    </citation>
    <scope>NUCLEOTIDE SEQUENCE [LARGE SCALE GENOMIC DNA]</scope>
    <source>
        <strain evidence="9 10">Bd21</strain>
    </source>
</reference>
<dbReference type="Pfam" id="PF23270">
    <property type="entry name" value="HAD_RAM2_N"/>
    <property type="match status" value="1"/>
</dbReference>
<keyword evidence="3" id="KW-0808">Transferase</keyword>
<dbReference type="SUPFAM" id="SSF69593">
    <property type="entry name" value="Glycerol-3-phosphate (1)-acyltransferase"/>
    <property type="match status" value="1"/>
</dbReference>
<keyword evidence="5 7" id="KW-1133">Transmembrane helix</keyword>
<proteinExistence type="inferred from homology"/>
<reference evidence="10" key="3">
    <citation type="submission" date="2018-08" db="UniProtKB">
        <authorList>
            <consortium name="EnsemblPlants"/>
        </authorList>
    </citation>
    <scope>IDENTIFICATION</scope>
    <source>
        <strain evidence="10">cv. Bd21</strain>
    </source>
</reference>
<protein>
    <recommendedName>
        <fullName evidence="8">Phospholipid/glycerol acyltransferase domain-containing protein</fullName>
    </recommendedName>
</protein>
<dbReference type="InterPro" id="IPR056462">
    <property type="entry name" value="HAD_RAM2/GPAT1-8"/>
</dbReference>
<dbReference type="Gramene" id="KQJ86302">
    <property type="protein sequence ID" value="KQJ86302"/>
    <property type="gene ID" value="BRADI_4g04550v3"/>
</dbReference>
<dbReference type="HOGENOM" id="CLU_028504_1_0_1"/>
<evidence type="ECO:0000256" key="3">
    <source>
        <dbReference type="ARBA" id="ARBA00022679"/>
    </source>
</evidence>
<evidence type="ECO:0000256" key="4">
    <source>
        <dbReference type="ARBA" id="ARBA00022692"/>
    </source>
</evidence>
<dbReference type="eggNOG" id="ENOG502QRJ7">
    <property type="taxonomic scope" value="Eukaryota"/>
</dbReference>
<dbReference type="OMA" id="HEEKSKW"/>
<feature type="transmembrane region" description="Helical" evidence="7">
    <location>
        <begin position="59"/>
        <end position="82"/>
    </location>
</feature>
<dbReference type="GO" id="GO:0016791">
    <property type="term" value="F:phosphatase activity"/>
    <property type="evidence" value="ECO:0000318"/>
    <property type="project" value="GO_Central"/>
</dbReference>
<dbReference type="FunCoup" id="I1IHG6">
    <property type="interactions" value="4"/>
</dbReference>
<comment type="subcellular location">
    <subcellularLocation>
        <location evidence="1">Membrane</location>
        <topology evidence="1">Multi-pass membrane protein</topology>
    </subcellularLocation>
</comment>
<evidence type="ECO:0000256" key="2">
    <source>
        <dbReference type="ARBA" id="ARBA00007937"/>
    </source>
</evidence>
<dbReference type="OrthoDB" id="637950at2759"/>
<dbReference type="SMART" id="SM00563">
    <property type="entry name" value="PlsC"/>
    <property type="match status" value="1"/>
</dbReference>
<dbReference type="PANTHER" id="PTHR15486:SF29">
    <property type="entry name" value="OS12G0563000 PROTEIN"/>
    <property type="match status" value="1"/>
</dbReference>
<name>I1IHG6_BRADI</name>
<evidence type="ECO:0000313" key="11">
    <source>
        <dbReference type="Proteomes" id="UP000008810"/>
    </source>
</evidence>
<gene>
    <name evidence="10" type="primary">LOC100825360</name>
    <name evidence="9" type="ORF">BRADI_4g04550v3</name>
</gene>
<keyword evidence="11" id="KW-1185">Reference proteome</keyword>
<dbReference type="EMBL" id="CM000883">
    <property type="protein sequence ID" value="KQJ86302.1"/>
    <property type="molecule type" value="Genomic_DNA"/>
</dbReference>
<keyword evidence="6 7" id="KW-0472">Membrane</keyword>
<evidence type="ECO:0000313" key="10">
    <source>
        <dbReference type="EnsemblPlants" id="KQJ86302"/>
    </source>
</evidence>
<feature type="domain" description="Phospholipid/glycerol acyltransferase" evidence="8">
    <location>
        <begin position="331"/>
        <end position="434"/>
    </location>
</feature>
<dbReference type="GO" id="GO:0010143">
    <property type="term" value="P:cutin biosynthetic process"/>
    <property type="evidence" value="ECO:0000318"/>
    <property type="project" value="GO_Central"/>
</dbReference>
<dbReference type="Proteomes" id="UP000008810">
    <property type="component" value="Chromosome 4"/>
</dbReference>
<dbReference type="AlphaFoldDB" id="I1IHG6"/>
<reference evidence="9" key="2">
    <citation type="submission" date="2017-06" db="EMBL/GenBank/DDBJ databases">
        <title>WGS assembly of Brachypodium distachyon.</title>
        <authorList>
            <consortium name="The International Brachypodium Initiative"/>
            <person name="Lucas S."/>
            <person name="Harmon-Smith M."/>
            <person name="Lail K."/>
            <person name="Tice H."/>
            <person name="Grimwood J."/>
            <person name="Bruce D."/>
            <person name="Barry K."/>
            <person name="Shu S."/>
            <person name="Lindquist E."/>
            <person name="Wang M."/>
            <person name="Pitluck S."/>
            <person name="Vogel J.P."/>
            <person name="Garvin D.F."/>
            <person name="Mockler T.C."/>
            <person name="Schmutz J."/>
            <person name="Rokhsar D."/>
            <person name="Bevan M.W."/>
        </authorList>
    </citation>
    <scope>NUCLEOTIDE SEQUENCE</scope>
    <source>
        <strain evidence="9">Bd21</strain>
    </source>
</reference>
<dbReference type="EnsemblPlants" id="KQJ86302">
    <property type="protein sequence ID" value="KQJ86302"/>
    <property type="gene ID" value="BRADI_4g04550v3"/>
</dbReference>
<accession>I1IHG6</accession>
<organism evidence="10">
    <name type="scientific">Brachypodium distachyon</name>
    <name type="common">Purple false brome</name>
    <name type="synonym">Trachynia distachya</name>
    <dbReference type="NCBI Taxonomy" id="15368"/>
    <lineage>
        <taxon>Eukaryota</taxon>
        <taxon>Viridiplantae</taxon>
        <taxon>Streptophyta</taxon>
        <taxon>Embryophyta</taxon>
        <taxon>Tracheophyta</taxon>
        <taxon>Spermatophyta</taxon>
        <taxon>Magnoliopsida</taxon>
        <taxon>Liliopsida</taxon>
        <taxon>Poales</taxon>
        <taxon>Poaceae</taxon>
        <taxon>BOP clade</taxon>
        <taxon>Pooideae</taxon>
        <taxon>Stipodae</taxon>
        <taxon>Brachypodieae</taxon>
        <taxon>Brachypodium</taxon>
    </lineage>
</organism>
<dbReference type="Pfam" id="PF01553">
    <property type="entry name" value="Acyltransferase"/>
    <property type="match status" value="1"/>
</dbReference>